<dbReference type="eggNOG" id="COG1309">
    <property type="taxonomic scope" value="Bacteria"/>
</dbReference>
<dbReference type="PRINTS" id="PR00455">
    <property type="entry name" value="HTHTETR"/>
</dbReference>
<gene>
    <name evidence="6" type="ordered locus">Tlie_0434</name>
</gene>
<dbReference type="PANTHER" id="PTHR30055">
    <property type="entry name" value="HTH-TYPE TRANSCRIPTIONAL REGULATOR RUTR"/>
    <property type="match status" value="1"/>
</dbReference>
<dbReference type="KEGG" id="tli:Tlie_0434"/>
<dbReference type="Proteomes" id="UP000005868">
    <property type="component" value="Chromosome"/>
</dbReference>
<dbReference type="InterPro" id="IPR009057">
    <property type="entry name" value="Homeodomain-like_sf"/>
</dbReference>
<dbReference type="Gene3D" id="1.10.357.10">
    <property type="entry name" value="Tetracycline Repressor, domain 2"/>
    <property type="match status" value="1"/>
</dbReference>
<evidence type="ECO:0000313" key="7">
    <source>
        <dbReference type="Proteomes" id="UP000005868"/>
    </source>
</evidence>
<keyword evidence="2 4" id="KW-0238">DNA-binding</keyword>
<proteinExistence type="predicted"/>
<evidence type="ECO:0000256" key="3">
    <source>
        <dbReference type="ARBA" id="ARBA00023163"/>
    </source>
</evidence>
<dbReference type="SUPFAM" id="SSF46689">
    <property type="entry name" value="Homeodomain-like"/>
    <property type="match status" value="1"/>
</dbReference>
<evidence type="ECO:0000313" key="6">
    <source>
        <dbReference type="EMBL" id="AER66169.1"/>
    </source>
</evidence>
<dbReference type="PROSITE" id="PS01081">
    <property type="entry name" value="HTH_TETR_1"/>
    <property type="match status" value="1"/>
</dbReference>
<keyword evidence="1" id="KW-0805">Transcription regulation</keyword>
<evidence type="ECO:0000256" key="1">
    <source>
        <dbReference type="ARBA" id="ARBA00023015"/>
    </source>
</evidence>
<evidence type="ECO:0000256" key="4">
    <source>
        <dbReference type="PROSITE-ProRule" id="PRU00335"/>
    </source>
</evidence>
<evidence type="ECO:0000256" key="2">
    <source>
        <dbReference type="ARBA" id="ARBA00023125"/>
    </source>
</evidence>
<dbReference type="GO" id="GO:0000976">
    <property type="term" value="F:transcription cis-regulatory region binding"/>
    <property type="evidence" value="ECO:0007669"/>
    <property type="project" value="TreeGrafter"/>
</dbReference>
<dbReference type="PROSITE" id="PS50977">
    <property type="entry name" value="HTH_TETR_2"/>
    <property type="match status" value="1"/>
</dbReference>
<dbReference type="HOGENOM" id="CLU_069356_15_11_0"/>
<dbReference type="InterPro" id="IPR023772">
    <property type="entry name" value="DNA-bd_HTH_TetR-type_CS"/>
</dbReference>
<organism evidence="6 7">
    <name type="scientific">Thermovirga lienii (strain ATCC BAA-1197 / DSM 17291 / Cas60314)</name>
    <dbReference type="NCBI Taxonomy" id="580340"/>
    <lineage>
        <taxon>Bacteria</taxon>
        <taxon>Thermotogati</taxon>
        <taxon>Synergistota</taxon>
        <taxon>Synergistia</taxon>
        <taxon>Synergistales</taxon>
        <taxon>Thermovirgaceae</taxon>
        <taxon>Thermovirga</taxon>
    </lineage>
</organism>
<dbReference type="AlphaFoldDB" id="G7V7K7"/>
<feature type="domain" description="HTH tetR-type" evidence="5">
    <location>
        <begin position="4"/>
        <end position="64"/>
    </location>
</feature>
<accession>G7V7K7</accession>
<dbReference type="InterPro" id="IPR050109">
    <property type="entry name" value="HTH-type_TetR-like_transc_reg"/>
</dbReference>
<keyword evidence="3" id="KW-0804">Transcription</keyword>
<name>G7V7K7_THELD</name>
<sequence length="203" mass="23418">MGQDSTRARILSVAREKFARSGFHGTSMDSIVRAANLSKGAVYWHFKNKEALFMAVMEAEVRRIEEYFLPKPEDGKKGPRAFFMESGERCLEILYRDKELRLLWIDLALQAQRSKDGGNQFSAFIRNKVEEVSNKLISKSLDVFPQLKIREQLDLKDVLRMGDYFFMGMVVNLGITLDLEEAKAYWREMMGRLFGGEGIDERS</sequence>
<reference evidence="6 7" key="2">
    <citation type="journal article" date="2012" name="Stand. Genomic Sci.">
        <title>Genome sequence of the moderately thermophilic, amino-acid-degrading and sulfur-reducing bacterium Thermovirga lienii type strain (Cas60314(T)).</title>
        <authorList>
            <person name="Goker M."/>
            <person name="Saunders E."/>
            <person name="Lapidus A."/>
            <person name="Nolan M."/>
            <person name="Lucas S."/>
            <person name="Hammon N."/>
            <person name="Deshpande S."/>
            <person name="Cheng J.F."/>
            <person name="Han C."/>
            <person name="Tapia R."/>
            <person name="Goodwin L.A."/>
            <person name="Pitluck S."/>
            <person name="Liolios K."/>
            <person name="Mavromatis K."/>
            <person name="Pagani I."/>
            <person name="Ivanova N."/>
            <person name="Mikhailova N."/>
            <person name="Pati A."/>
            <person name="Chen A."/>
            <person name="Palaniappan K."/>
            <person name="Land M."/>
            <person name="Chang Y.J."/>
            <person name="Jeffries C.D."/>
            <person name="Brambilla E.M."/>
            <person name="Rohde M."/>
            <person name="Spring S."/>
            <person name="Detter J.C."/>
            <person name="Woyke T."/>
            <person name="Bristow J."/>
            <person name="Eisen J.A."/>
            <person name="Markowitz V."/>
            <person name="Hugenholtz P."/>
            <person name="Kyrpides N.C."/>
            <person name="Klenk H.P."/>
        </authorList>
    </citation>
    <scope>NUCLEOTIDE SEQUENCE [LARGE SCALE GENOMIC DNA]</scope>
    <source>
        <strain evidence="7">ATCC BAA-1197 / DSM 17291 / Cas60314</strain>
    </source>
</reference>
<keyword evidence="7" id="KW-1185">Reference proteome</keyword>
<dbReference type="STRING" id="580340.Tlie_0434"/>
<dbReference type="InterPro" id="IPR001647">
    <property type="entry name" value="HTH_TetR"/>
</dbReference>
<dbReference type="GO" id="GO:0003700">
    <property type="term" value="F:DNA-binding transcription factor activity"/>
    <property type="evidence" value="ECO:0007669"/>
    <property type="project" value="TreeGrafter"/>
</dbReference>
<feature type="DNA-binding region" description="H-T-H motif" evidence="4">
    <location>
        <begin position="27"/>
        <end position="46"/>
    </location>
</feature>
<protein>
    <submittedName>
        <fullName evidence="6">Transcriptional regulator, TetR family</fullName>
    </submittedName>
</protein>
<dbReference type="EMBL" id="CP003096">
    <property type="protein sequence ID" value="AER66169.1"/>
    <property type="molecule type" value="Genomic_DNA"/>
</dbReference>
<dbReference type="FunFam" id="1.10.10.60:FF:000141">
    <property type="entry name" value="TetR family transcriptional regulator"/>
    <property type="match status" value="1"/>
</dbReference>
<dbReference type="PANTHER" id="PTHR30055:SF146">
    <property type="entry name" value="HTH-TYPE TRANSCRIPTIONAL DUAL REGULATOR CECR"/>
    <property type="match status" value="1"/>
</dbReference>
<evidence type="ECO:0000259" key="5">
    <source>
        <dbReference type="PROSITE" id="PS50977"/>
    </source>
</evidence>
<reference evidence="7" key="1">
    <citation type="submission" date="2011-10" db="EMBL/GenBank/DDBJ databases">
        <title>The complete genome of chromosome of Thermovirga lienii DSM 17291.</title>
        <authorList>
            <consortium name="US DOE Joint Genome Institute (JGI-PGF)"/>
            <person name="Lucas S."/>
            <person name="Copeland A."/>
            <person name="Lapidus A."/>
            <person name="Glavina del Rio T."/>
            <person name="Dalin E."/>
            <person name="Tice H."/>
            <person name="Bruce D."/>
            <person name="Goodwin L."/>
            <person name="Pitluck S."/>
            <person name="Peters L."/>
            <person name="Mikhailova N."/>
            <person name="Saunders E."/>
            <person name="Kyrpides N."/>
            <person name="Mavromatis K."/>
            <person name="Ivanova N."/>
            <person name="Last F.I."/>
            <person name="Brettin T."/>
            <person name="Detter J.C."/>
            <person name="Han C."/>
            <person name="Larimer F."/>
            <person name="Land M."/>
            <person name="Hauser L."/>
            <person name="Markowitz V."/>
            <person name="Cheng J.-F."/>
            <person name="Hugenholtz P."/>
            <person name="Woyke T."/>
            <person name="Wu D."/>
            <person name="Spring S."/>
            <person name="Schroeder M."/>
            <person name="Brambilla E.-M."/>
            <person name="Klenk H.-P."/>
            <person name="Eisen J.A."/>
        </authorList>
    </citation>
    <scope>NUCLEOTIDE SEQUENCE [LARGE SCALE GENOMIC DNA]</scope>
    <source>
        <strain evidence="7">ATCC BAA-1197 / DSM 17291 / Cas60314</strain>
    </source>
</reference>
<dbReference type="Pfam" id="PF00440">
    <property type="entry name" value="TetR_N"/>
    <property type="match status" value="1"/>
</dbReference>